<dbReference type="Pfam" id="PF08534">
    <property type="entry name" value="Redoxin"/>
    <property type="match status" value="1"/>
</dbReference>
<dbReference type="InterPro" id="IPR013766">
    <property type="entry name" value="Thioredoxin_domain"/>
</dbReference>
<dbReference type="EMBL" id="CP018632">
    <property type="protein sequence ID" value="ASJ76583.1"/>
    <property type="molecule type" value="Genomic_DNA"/>
</dbReference>
<keyword evidence="1 6" id="KW-0575">Peroxidase</keyword>
<dbReference type="GO" id="GO:0005737">
    <property type="term" value="C:cytoplasm"/>
    <property type="evidence" value="ECO:0007669"/>
    <property type="project" value="TreeGrafter"/>
</dbReference>
<name>A0A2Z2NZ46_9GAMM</name>
<sequence>MIKVGDKIPAISLKQMTAAGPTDVPLADYCAGRKVVIFALPGAFTPTCSETHVPSFIDKAKALRDKGVAAVACVSTSDFFVMNAWGKSLGTGDSVDMLADGNHEYTRAAGMTLDLSAVGLGERSQRYVMVLDDGVVTYLAVEEDAGSATVSTADAVLEQL</sequence>
<comment type="similarity">
    <text evidence="6">Belongs to the peroxiredoxin family. Prx5 subfamily.</text>
</comment>
<dbReference type="GO" id="GO:0045454">
    <property type="term" value="P:cell redox homeostasis"/>
    <property type="evidence" value="ECO:0007669"/>
    <property type="project" value="TreeGrafter"/>
</dbReference>
<dbReference type="RefSeq" id="WP_169727556.1">
    <property type="nucleotide sequence ID" value="NZ_CP018632.1"/>
</dbReference>
<comment type="function">
    <text evidence="6">Thiol-specific peroxidase that catalyzes the reduction of hydrogen peroxide and organic hydroperoxides to water and alcohols, respectively. Plays a role in cell protection against oxidative stress by detoxifying peroxides.</text>
</comment>
<evidence type="ECO:0000256" key="5">
    <source>
        <dbReference type="PIRSR" id="PIRSR637944-1"/>
    </source>
</evidence>
<evidence type="ECO:0000313" key="8">
    <source>
        <dbReference type="EMBL" id="ASJ76583.1"/>
    </source>
</evidence>
<dbReference type="SUPFAM" id="SSF52833">
    <property type="entry name" value="Thioredoxin-like"/>
    <property type="match status" value="1"/>
</dbReference>
<dbReference type="PANTHER" id="PTHR10430:SF16">
    <property type="entry name" value="PEROXIREDOXIN-5, MITOCHONDRIAL"/>
    <property type="match status" value="1"/>
</dbReference>
<dbReference type="PANTHER" id="PTHR10430">
    <property type="entry name" value="PEROXIREDOXIN"/>
    <property type="match status" value="1"/>
</dbReference>
<dbReference type="GO" id="GO:0042744">
    <property type="term" value="P:hydrogen peroxide catabolic process"/>
    <property type="evidence" value="ECO:0007669"/>
    <property type="project" value="TreeGrafter"/>
</dbReference>
<feature type="domain" description="Thioredoxin" evidence="7">
    <location>
        <begin position="2"/>
        <end position="160"/>
    </location>
</feature>
<evidence type="ECO:0000256" key="2">
    <source>
        <dbReference type="ARBA" id="ARBA00022862"/>
    </source>
</evidence>
<protein>
    <recommendedName>
        <fullName evidence="6">Glutathione-dependent peroxiredoxin</fullName>
        <ecNumber evidence="6">1.11.1.27</ecNumber>
    </recommendedName>
</protein>
<keyword evidence="3 6" id="KW-0560">Oxidoreductase</keyword>
<dbReference type="AlphaFoldDB" id="A0A2Z2NZ46"/>
<dbReference type="PROSITE" id="PS51352">
    <property type="entry name" value="THIOREDOXIN_2"/>
    <property type="match status" value="1"/>
</dbReference>
<keyword evidence="4 6" id="KW-0676">Redox-active center</keyword>
<organism evidence="8 9">
    <name type="scientific">Granulosicoccus antarcticus IMCC3135</name>
    <dbReference type="NCBI Taxonomy" id="1192854"/>
    <lineage>
        <taxon>Bacteria</taxon>
        <taxon>Pseudomonadati</taxon>
        <taxon>Pseudomonadota</taxon>
        <taxon>Gammaproteobacteria</taxon>
        <taxon>Chromatiales</taxon>
        <taxon>Granulosicoccaceae</taxon>
        <taxon>Granulosicoccus</taxon>
    </lineage>
</organism>
<dbReference type="GO" id="GO:0034599">
    <property type="term" value="P:cellular response to oxidative stress"/>
    <property type="evidence" value="ECO:0007669"/>
    <property type="project" value="InterPro"/>
</dbReference>
<dbReference type="InterPro" id="IPR013740">
    <property type="entry name" value="Redoxin"/>
</dbReference>
<evidence type="ECO:0000256" key="3">
    <source>
        <dbReference type="ARBA" id="ARBA00023002"/>
    </source>
</evidence>
<gene>
    <name evidence="8" type="primary">garA_3</name>
    <name evidence="8" type="ORF">IMCC3135_32690</name>
</gene>
<dbReference type="FunFam" id="3.40.30.10:FF:000020">
    <property type="entry name" value="Peroxiredoxin"/>
    <property type="match status" value="1"/>
</dbReference>
<dbReference type="InterPro" id="IPR036249">
    <property type="entry name" value="Thioredoxin-like_sf"/>
</dbReference>
<keyword evidence="9" id="KW-1185">Reference proteome</keyword>
<evidence type="ECO:0000256" key="4">
    <source>
        <dbReference type="ARBA" id="ARBA00023284"/>
    </source>
</evidence>
<reference evidence="8 9" key="1">
    <citation type="submission" date="2016-12" db="EMBL/GenBank/DDBJ databases">
        <authorList>
            <person name="Song W.-J."/>
            <person name="Kurnit D.M."/>
        </authorList>
    </citation>
    <scope>NUCLEOTIDE SEQUENCE [LARGE SCALE GENOMIC DNA]</scope>
    <source>
        <strain evidence="8 9">IMCC3135</strain>
    </source>
</reference>
<dbReference type="EC" id="1.11.1.27" evidence="6"/>
<dbReference type="GO" id="GO:0008379">
    <property type="term" value="F:thioredoxin peroxidase activity"/>
    <property type="evidence" value="ECO:0007669"/>
    <property type="project" value="InterPro"/>
</dbReference>
<evidence type="ECO:0000259" key="7">
    <source>
        <dbReference type="PROSITE" id="PS51352"/>
    </source>
</evidence>
<dbReference type="KEGG" id="gai:IMCC3135_32690"/>
<feature type="active site" description="Cysteine sulfenic acid (-SOH) intermediate" evidence="5">
    <location>
        <position position="48"/>
    </location>
</feature>
<evidence type="ECO:0000256" key="1">
    <source>
        <dbReference type="ARBA" id="ARBA00022559"/>
    </source>
</evidence>
<evidence type="ECO:0000256" key="6">
    <source>
        <dbReference type="RuleBase" id="RU366011"/>
    </source>
</evidence>
<dbReference type="CDD" id="cd03013">
    <property type="entry name" value="PRX5_like"/>
    <property type="match status" value="1"/>
</dbReference>
<evidence type="ECO:0000313" key="9">
    <source>
        <dbReference type="Proteomes" id="UP000250079"/>
    </source>
</evidence>
<proteinExistence type="inferred from homology"/>
<dbReference type="Proteomes" id="UP000250079">
    <property type="component" value="Chromosome"/>
</dbReference>
<dbReference type="Gene3D" id="3.40.30.10">
    <property type="entry name" value="Glutaredoxin"/>
    <property type="match status" value="1"/>
</dbReference>
<keyword evidence="2 6" id="KW-0049">Antioxidant</keyword>
<comment type="catalytic activity">
    <reaction evidence="6">
        <text>a hydroperoxide + 2 glutathione = an alcohol + glutathione disulfide + H2O</text>
        <dbReference type="Rhea" id="RHEA:62632"/>
        <dbReference type="ChEBI" id="CHEBI:15377"/>
        <dbReference type="ChEBI" id="CHEBI:30879"/>
        <dbReference type="ChEBI" id="CHEBI:35924"/>
        <dbReference type="ChEBI" id="CHEBI:57925"/>
        <dbReference type="ChEBI" id="CHEBI:58297"/>
        <dbReference type="EC" id="1.11.1.27"/>
    </reaction>
</comment>
<dbReference type="InterPro" id="IPR037944">
    <property type="entry name" value="PRX5-like"/>
</dbReference>
<accession>A0A2Z2NZ46</accession>